<evidence type="ECO:0000313" key="2">
    <source>
        <dbReference type="Proteomes" id="UP000247792"/>
    </source>
</evidence>
<reference evidence="1 2" key="1">
    <citation type="submission" date="2018-05" db="EMBL/GenBank/DDBJ databases">
        <title>Genomic Encyclopedia of Type Strains, Phase IV (KMG-IV): sequencing the most valuable type-strain genomes for metagenomic binning, comparative biology and taxonomic classification.</title>
        <authorList>
            <person name="Goeker M."/>
        </authorList>
    </citation>
    <scope>NUCLEOTIDE SEQUENCE [LARGE SCALE GENOMIC DNA]</scope>
    <source>
        <strain evidence="1 2">DSM 19792</strain>
    </source>
</reference>
<dbReference type="Proteomes" id="UP000247792">
    <property type="component" value="Unassembled WGS sequence"/>
</dbReference>
<name>A0A318IVS7_9BURK</name>
<comment type="caution">
    <text evidence="1">The sequence shown here is derived from an EMBL/GenBank/DDBJ whole genome shotgun (WGS) entry which is preliminary data.</text>
</comment>
<keyword evidence="2" id="KW-1185">Reference proteome</keyword>
<protein>
    <submittedName>
        <fullName evidence="1">Uncharacterized protein</fullName>
    </submittedName>
</protein>
<gene>
    <name evidence="1" type="ORF">DFR42_11176</name>
</gene>
<accession>A0A318IVS7</accession>
<dbReference type="EMBL" id="QJKB01000011">
    <property type="protein sequence ID" value="PXX38710.1"/>
    <property type="molecule type" value="Genomic_DNA"/>
</dbReference>
<proteinExistence type="predicted"/>
<organism evidence="1 2">
    <name type="scientific">Undibacterium pigrum</name>
    <dbReference type="NCBI Taxonomy" id="401470"/>
    <lineage>
        <taxon>Bacteria</taxon>
        <taxon>Pseudomonadati</taxon>
        <taxon>Pseudomonadota</taxon>
        <taxon>Betaproteobacteria</taxon>
        <taxon>Burkholderiales</taxon>
        <taxon>Oxalobacteraceae</taxon>
        <taxon>Undibacterium</taxon>
    </lineage>
</organism>
<sequence>MSDMDSPLYFLMPQNFSCLELKVVYTCLS</sequence>
<evidence type="ECO:0000313" key="1">
    <source>
        <dbReference type="EMBL" id="PXX38710.1"/>
    </source>
</evidence>
<dbReference type="AlphaFoldDB" id="A0A318IVS7"/>